<dbReference type="SUPFAM" id="SSF82866">
    <property type="entry name" value="Multidrug efflux transporter AcrB transmembrane domain"/>
    <property type="match status" value="1"/>
</dbReference>
<dbReference type="HAMAP" id="MF_01464_B">
    <property type="entry name" value="SecF_B"/>
    <property type="match status" value="1"/>
</dbReference>
<protein>
    <recommendedName>
        <fullName evidence="9">Protein-export membrane protein SecF</fullName>
    </recommendedName>
</protein>
<dbReference type="InterPro" id="IPR048634">
    <property type="entry name" value="SecD_SecF_C"/>
</dbReference>
<dbReference type="OrthoDB" id="9774769at2"/>
<dbReference type="AlphaFoldDB" id="U4T2I7"/>
<proteinExistence type="inferred from homology"/>
<dbReference type="InterPro" id="IPR022645">
    <property type="entry name" value="SecD/SecF_bac"/>
</dbReference>
<gene>
    <name evidence="9" type="primary">secF</name>
    <name evidence="12" type="ORF">M917_2116</name>
</gene>
<dbReference type="InterPro" id="IPR022646">
    <property type="entry name" value="SecD/SecF_CS"/>
</dbReference>
<dbReference type="GO" id="GO:0005886">
    <property type="term" value="C:plasma membrane"/>
    <property type="evidence" value="ECO:0007669"/>
    <property type="project" value="UniProtKB-SubCell"/>
</dbReference>
<evidence type="ECO:0000256" key="6">
    <source>
        <dbReference type="ARBA" id="ARBA00022989"/>
    </source>
</evidence>
<comment type="similarity">
    <text evidence="9">Belongs to the SecD/SecF family. SecF subfamily.</text>
</comment>
<feature type="transmembrane region" description="Helical" evidence="9">
    <location>
        <begin position="368"/>
        <end position="390"/>
    </location>
</feature>
<dbReference type="Pfam" id="PF02355">
    <property type="entry name" value="SecD_SecF_C"/>
    <property type="match status" value="1"/>
</dbReference>
<dbReference type="PATRIC" id="fig|1354303.4.peg.2082"/>
<evidence type="ECO:0000256" key="7">
    <source>
        <dbReference type="ARBA" id="ARBA00023010"/>
    </source>
</evidence>
<dbReference type="eggNOG" id="COG0341">
    <property type="taxonomic scope" value="Bacteria"/>
</dbReference>
<accession>U4T2I7</accession>
<dbReference type="InterPro" id="IPR055344">
    <property type="entry name" value="SecD_SecF_C_bact"/>
</dbReference>
<organism evidence="12 13">
    <name type="scientific">Psychrobacter aquaticus CMS 56</name>
    <dbReference type="NCBI Taxonomy" id="1354303"/>
    <lineage>
        <taxon>Bacteria</taxon>
        <taxon>Pseudomonadati</taxon>
        <taxon>Pseudomonadota</taxon>
        <taxon>Gammaproteobacteria</taxon>
        <taxon>Moraxellales</taxon>
        <taxon>Moraxellaceae</taxon>
        <taxon>Psychrobacter</taxon>
    </lineage>
</organism>
<feature type="region of interest" description="Disordered" evidence="10">
    <location>
        <begin position="1"/>
        <end position="81"/>
    </location>
</feature>
<dbReference type="GO" id="GO:0006605">
    <property type="term" value="P:protein targeting"/>
    <property type="evidence" value="ECO:0007669"/>
    <property type="project" value="UniProtKB-UniRule"/>
</dbReference>
<evidence type="ECO:0000256" key="3">
    <source>
        <dbReference type="ARBA" id="ARBA00022475"/>
    </source>
</evidence>
<dbReference type="EMBL" id="AUSW01000034">
    <property type="protein sequence ID" value="ERL54770.1"/>
    <property type="molecule type" value="Genomic_DNA"/>
</dbReference>
<dbReference type="Gene3D" id="1.20.1640.10">
    <property type="entry name" value="Multidrug efflux transporter AcrB transmembrane domain"/>
    <property type="match status" value="1"/>
</dbReference>
<dbReference type="GO" id="GO:0015450">
    <property type="term" value="F:protein-transporting ATPase activity"/>
    <property type="evidence" value="ECO:0007669"/>
    <property type="project" value="InterPro"/>
</dbReference>
<dbReference type="NCBIfam" id="TIGR00916">
    <property type="entry name" value="2A0604s01"/>
    <property type="match status" value="1"/>
</dbReference>
<dbReference type="PANTHER" id="PTHR30081">
    <property type="entry name" value="PROTEIN-EXPORT MEMBRANE PROTEIN SEC"/>
    <property type="match status" value="1"/>
</dbReference>
<evidence type="ECO:0000313" key="13">
    <source>
        <dbReference type="Proteomes" id="UP000016761"/>
    </source>
</evidence>
<feature type="domain" description="Protein export membrane protein SecD/SecF C-terminal" evidence="11">
    <location>
        <begin position="222"/>
        <end position="396"/>
    </location>
</feature>
<dbReference type="InterPro" id="IPR022813">
    <property type="entry name" value="SecD/SecF_arch_bac"/>
</dbReference>
<dbReference type="PANTHER" id="PTHR30081:SF8">
    <property type="entry name" value="PROTEIN TRANSLOCASE SUBUNIT SECF"/>
    <property type="match status" value="1"/>
</dbReference>
<feature type="compositionally biased region" description="Polar residues" evidence="10">
    <location>
        <begin position="8"/>
        <end position="31"/>
    </location>
</feature>
<feature type="transmembrane region" description="Helical" evidence="9">
    <location>
        <begin position="126"/>
        <end position="146"/>
    </location>
</feature>
<dbReference type="PRINTS" id="PR01755">
    <property type="entry name" value="SECFTRNLCASE"/>
</dbReference>
<comment type="caution">
    <text evidence="12">The sequence shown here is derived from an EMBL/GenBank/DDBJ whole genome shotgun (WGS) entry which is preliminary data.</text>
</comment>
<evidence type="ECO:0000256" key="2">
    <source>
        <dbReference type="ARBA" id="ARBA00022448"/>
    </source>
</evidence>
<evidence type="ECO:0000256" key="10">
    <source>
        <dbReference type="SAM" id="MobiDB-lite"/>
    </source>
</evidence>
<evidence type="ECO:0000256" key="1">
    <source>
        <dbReference type="ARBA" id="ARBA00004651"/>
    </source>
</evidence>
<feature type="compositionally biased region" description="Polar residues" evidence="10">
    <location>
        <begin position="44"/>
        <end position="59"/>
    </location>
</feature>
<evidence type="ECO:0000313" key="12">
    <source>
        <dbReference type="EMBL" id="ERL54770.1"/>
    </source>
</evidence>
<dbReference type="Proteomes" id="UP000016761">
    <property type="component" value="Unassembled WGS sequence"/>
</dbReference>
<keyword evidence="13" id="KW-1185">Reference proteome</keyword>
<dbReference type="NCBIfam" id="TIGR00966">
    <property type="entry name" value="transloc_SecF"/>
    <property type="match status" value="1"/>
</dbReference>
<dbReference type="GO" id="GO:0065002">
    <property type="term" value="P:intracellular protein transmembrane transport"/>
    <property type="evidence" value="ECO:0007669"/>
    <property type="project" value="UniProtKB-UniRule"/>
</dbReference>
<comment type="function">
    <text evidence="9">Part of the Sec protein translocase complex. Interacts with the SecYEG preprotein conducting channel. SecDF uses the proton motive force (PMF) to complete protein translocation after the ATP-dependent function of SecA.</text>
</comment>
<feature type="compositionally biased region" description="Polar residues" evidence="10">
    <location>
        <begin position="71"/>
        <end position="81"/>
    </location>
</feature>
<feature type="transmembrane region" description="Helical" evidence="9">
    <location>
        <begin position="239"/>
        <end position="260"/>
    </location>
</feature>
<keyword evidence="8 9" id="KW-0472">Membrane</keyword>
<keyword evidence="3 9" id="KW-1003">Cell membrane</keyword>
<dbReference type="RefSeq" id="WP_021814740.1">
    <property type="nucleotide sequence ID" value="NZ_AUSW01000034.1"/>
</dbReference>
<dbReference type="STRING" id="1354303.M917_2116"/>
<reference evidence="12 13" key="1">
    <citation type="journal article" date="2013" name="Genome Announc.">
        <title>Draft Genome Sequence of Psychrobacter aquaticus Strain CMS 56T, Isolated from a Cyanobacterial Mat Sample Collected from Water Bodies in the McMurdo Dry Valley Region of Antarctica.</title>
        <authorList>
            <person name="Reddy G.S."/>
            <person name="Ara S."/>
            <person name="Singh A."/>
            <person name="Kumar Pinnaka A."/>
            <person name="Shivaji S."/>
        </authorList>
    </citation>
    <scope>NUCLEOTIDE SEQUENCE [LARGE SCALE GENOMIC DNA]</scope>
    <source>
        <strain evidence="12 13">CMS 56</strain>
    </source>
</reference>
<keyword evidence="2 9" id="KW-0813">Transport</keyword>
<comment type="subcellular location">
    <subcellularLocation>
        <location evidence="1 9">Cell membrane</location>
        <topology evidence="1 9">Multi-pass membrane protein</topology>
    </subcellularLocation>
</comment>
<evidence type="ECO:0000259" key="11">
    <source>
        <dbReference type="Pfam" id="PF02355"/>
    </source>
</evidence>
<keyword evidence="4 9" id="KW-0812">Transmembrane</keyword>
<evidence type="ECO:0000256" key="5">
    <source>
        <dbReference type="ARBA" id="ARBA00022927"/>
    </source>
</evidence>
<dbReference type="GO" id="GO:0043952">
    <property type="term" value="P:protein transport by the Sec complex"/>
    <property type="evidence" value="ECO:0007669"/>
    <property type="project" value="UniProtKB-UniRule"/>
</dbReference>
<evidence type="ECO:0000256" key="4">
    <source>
        <dbReference type="ARBA" id="ARBA00022692"/>
    </source>
</evidence>
<dbReference type="InterPro" id="IPR005665">
    <property type="entry name" value="SecF_bac"/>
</dbReference>
<comment type="subunit">
    <text evidence="9">Forms a complex with SecD. Part of the essential Sec protein translocation apparatus which comprises SecA, SecYEG and auxiliary proteins SecDF-YajC and YidC.</text>
</comment>
<sequence>MAIDKNNPLEQQNTPDRNGSGGTNSDAANASTRRRKKPRRDGKGSNTQTNNPTTTASSKNKTRRGGKGSEQDSQALATQTRRVTTAIDPDLALGDAADDAAAQAEGGIKAVSNQRIIPFMKIEKPMALLSLFMVIGSIIAIAVNGLNLGLDFTGGVSADVRYEQPVEQVEVVQALADNGFDDAVVQYLGTREELLVRLPPQSDNVDGLSASLTQALALPNNTANISNVNIIGSQVGNEVYLSSVMSLVLALVCMLGYVALRFQFKLSLGAVLSLFHDAIVTIGVFALFGFPFDLTVLAAILALIGYSLNDTIVVYDRIRENFRRVRGITPRQTIDLSLTETLRRTIMTISTVLLVVLAMLFLGGDGLYWFSVALFIGLLAGTYSSTYIASSIPLRMGLSRDDFVVKVKPEFEEEIVTFNDPKMFEQDNIK</sequence>
<name>U4T2I7_9GAMM</name>
<keyword evidence="5 9" id="KW-0653">Protein transport</keyword>
<dbReference type="Pfam" id="PF07549">
    <property type="entry name" value="Sec_GG"/>
    <property type="match status" value="1"/>
</dbReference>
<evidence type="ECO:0000256" key="8">
    <source>
        <dbReference type="ARBA" id="ARBA00023136"/>
    </source>
</evidence>
<feature type="transmembrane region" description="Helical" evidence="9">
    <location>
        <begin position="294"/>
        <end position="315"/>
    </location>
</feature>
<keyword evidence="7 9" id="KW-0811">Translocation</keyword>
<evidence type="ECO:0000256" key="9">
    <source>
        <dbReference type="HAMAP-Rule" id="MF_01464"/>
    </source>
</evidence>
<feature type="transmembrane region" description="Helical" evidence="9">
    <location>
        <begin position="267"/>
        <end position="288"/>
    </location>
</feature>
<feature type="transmembrane region" description="Helical" evidence="9">
    <location>
        <begin position="345"/>
        <end position="362"/>
    </location>
</feature>
<keyword evidence="6 9" id="KW-1133">Transmembrane helix</keyword>